<proteinExistence type="predicted"/>
<dbReference type="EMBL" id="CM037616">
    <property type="protein sequence ID" value="KAH7993481.1"/>
    <property type="molecule type" value="Genomic_DNA"/>
</dbReference>
<protein>
    <submittedName>
        <fullName evidence="1">Uncharacterized protein</fullName>
    </submittedName>
</protein>
<gene>
    <name evidence="1" type="ORF">K3G42_031140</name>
</gene>
<name>A0ACB8ELA1_9SAUR</name>
<comment type="caution">
    <text evidence="1">The sequence shown here is derived from an EMBL/GenBank/DDBJ whole genome shotgun (WGS) entry which is preliminary data.</text>
</comment>
<organism evidence="1 2">
    <name type="scientific">Sphaerodactylus townsendi</name>
    <dbReference type="NCBI Taxonomy" id="933632"/>
    <lineage>
        <taxon>Eukaryota</taxon>
        <taxon>Metazoa</taxon>
        <taxon>Chordata</taxon>
        <taxon>Craniata</taxon>
        <taxon>Vertebrata</taxon>
        <taxon>Euteleostomi</taxon>
        <taxon>Lepidosauria</taxon>
        <taxon>Squamata</taxon>
        <taxon>Bifurcata</taxon>
        <taxon>Gekkota</taxon>
        <taxon>Sphaerodactylidae</taxon>
        <taxon>Sphaerodactylus</taxon>
    </lineage>
</organism>
<evidence type="ECO:0000313" key="1">
    <source>
        <dbReference type="EMBL" id="KAH7993481.1"/>
    </source>
</evidence>
<reference evidence="1" key="1">
    <citation type="submission" date="2021-08" db="EMBL/GenBank/DDBJ databases">
        <title>The first chromosome-level gecko genome reveals the dynamic sex chromosomes of Neotropical dwarf geckos (Sphaerodactylidae: Sphaerodactylus).</title>
        <authorList>
            <person name="Pinto B.J."/>
            <person name="Keating S.E."/>
            <person name="Gamble T."/>
        </authorList>
    </citation>
    <scope>NUCLEOTIDE SEQUENCE</scope>
    <source>
        <strain evidence="1">TG3544</strain>
    </source>
</reference>
<evidence type="ECO:0000313" key="2">
    <source>
        <dbReference type="Proteomes" id="UP000827872"/>
    </source>
</evidence>
<dbReference type="Proteomes" id="UP000827872">
    <property type="component" value="Linkage Group LG03"/>
</dbReference>
<sequence length="162" mass="19066">MASSIERWMQEKLVYQLEEQLAQEQHKLRIMRAEQDLEPPSQHPYAPEARAQSNRPRGINPRVCSDQFSSSRPPYTYATLISLAILGSPKKQLSLSEIYRWFSRNFSYYNHNVPTWKNAIRHNLSLHKCFVRVENVKGAVWTVDELEYQKKRNQQRSEGSNT</sequence>
<accession>A0ACB8ELA1</accession>
<keyword evidence="2" id="KW-1185">Reference proteome</keyword>